<dbReference type="Proteomes" id="UP000319897">
    <property type="component" value="Unassembled WGS sequence"/>
</dbReference>
<dbReference type="EMBL" id="VFSU01000032">
    <property type="protein sequence ID" value="TPE59100.1"/>
    <property type="molecule type" value="Genomic_DNA"/>
</dbReference>
<dbReference type="SUPFAM" id="SSF111283">
    <property type="entry name" value="Putative modulator of DNA gyrase, PmbA/TldD"/>
    <property type="match status" value="1"/>
</dbReference>
<dbReference type="AlphaFoldDB" id="A0A501XF06"/>
<protein>
    <submittedName>
        <fullName evidence="6">TldD/PmbA family protein</fullName>
    </submittedName>
</protein>
<dbReference type="GO" id="GO:0008237">
    <property type="term" value="F:metallopeptidase activity"/>
    <property type="evidence" value="ECO:0007669"/>
    <property type="project" value="InterPro"/>
</dbReference>
<dbReference type="GO" id="GO:0005829">
    <property type="term" value="C:cytosol"/>
    <property type="evidence" value="ECO:0007669"/>
    <property type="project" value="TreeGrafter"/>
</dbReference>
<comment type="similarity">
    <text evidence="1">Belongs to the peptidase U62 family.</text>
</comment>
<evidence type="ECO:0000313" key="7">
    <source>
        <dbReference type="Proteomes" id="UP000319897"/>
    </source>
</evidence>
<evidence type="ECO:0000259" key="3">
    <source>
        <dbReference type="Pfam" id="PF01523"/>
    </source>
</evidence>
<comment type="caution">
    <text evidence="6">The sequence shown here is derived from an EMBL/GenBank/DDBJ whole genome shotgun (WGS) entry which is preliminary data.</text>
</comment>
<dbReference type="PANTHER" id="PTHR43421">
    <property type="entry name" value="METALLOPROTEASE PMBA"/>
    <property type="match status" value="1"/>
</dbReference>
<sequence length="450" mass="46922">MLTPDAALERLDFLLSLAAKAGADAADAVYFGESSLGIGVRLGQLEDIGRSEGEEIGLRLFLGARSAQVSVSDLSKAALAEAVERAVAMAREATEDKFAGLAPAELLTSGPFADFDLFDPAAELLSPEQLKLMALEAEDTARAVKGISNSEGGSASAGTSVSALATSAGFRGAARGTSVSTSAVVIAGEGADKQRDYDWHQARHLSDLESPALVGRRAAERTLARLNPAKAPTGQMPVIFDKRVSASLIGHLLGAITGSSIARKTSFVLGHEKEPLFGPGITIRDDPHRHRGLRSRAFDAEGLATAPRAIVDKGMLTGWLVDSASGRQLGLPPTGHGSRGSSGPPGVSTSNLWLEPGSSSPEQLMSDIKDGLYINELIGMGVNLLTGDYSRGAGGFRIRNGQLAEPVTEATIAGHLRDMFKALIPANDLEFRHATDAPTIRVDGLTVAGQ</sequence>
<evidence type="ECO:0000259" key="5">
    <source>
        <dbReference type="Pfam" id="PF19290"/>
    </source>
</evidence>
<proteinExistence type="inferred from homology"/>
<evidence type="ECO:0000256" key="2">
    <source>
        <dbReference type="SAM" id="MobiDB-lite"/>
    </source>
</evidence>
<evidence type="ECO:0000256" key="1">
    <source>
        <dbReference type="ARBA" id="ARBA00005836"/>
    </source>
</evidence>
<feature type="domain" description="Metalloprotease TldD/E N-terminal" evidence="3">
    <location>
        <begin position="26"/>
        <end position="90"/>
    </location>
</feature>
<feature type="region of interest" description="Disordered" evidence="2">
    <location>
        <begin position="327"/>
        <end position="361"/>
    </location>
</feature>
<dbReference type="PANTHER" id="PTHR43421:SF1">
    <property type="entry name" value="METALLOPROTEASE PMBA"/>
    <property type="match status" value="1"/>
</dbReference>
<dbReference type="Pfam" id="PF19289">
    <property type="entry name" value="PmbA_TldD_3rd"/>
    <property type="match status" value="1"/>
</dbReference>
<dbReference type="InterPro" id="IPR047657">
    <property type="entry name" value="PmbA"/>
</dbReference>
<feature type="domain" description="Metalloprotease TldD/E central" evidence="5">
    <location>
        <begin position="125"/>
        <end position="226"/>
    </location>
</feature>
<gene>
    <name evidence="6" type="ORF">FJQ54_15005</name>
</gene>
<keyword evidence="7" id="KW-1185">Reference proteome</keyword>
<evidence type="ECO:0000259" key="4">
    <source>
        <dbReference type="Pfam" id="PF19289"/>
    </source>
</evidence>
<dbReference type="InterPro" id="IPR045570">
    <property type="entry name" value="Metalloprtase-TldD/E_cen_dom"/>
</dbReference>
<feature type="compositionally biased region" description="Low complexity" evidence="2">
    <location>
        <begin position="332"/>
        <end position="350"/>
    </location>
</feature>
<dbReference type="OrthoDB" id="9803618at2"/>
<dbReference type="Gene3D" id="3.30.2290.10">
    <property type="entry name" value="PmbA/TldD superfamily"/>
    <property type="match status" value="1"/>
</dbReference>
<evidence type="ECO:0000313" key="6">
    <source>
        <dbReference type="EMBL" id="TPE59100.1"/>
    </source>
</evidence>
<dbReference type="GO" id="GO:0006508">
    <property type="term" value="P:proteolysis"/>
    <property type="evidence" value="ECO:0007669"/>
    <property type="project" value="InterPro"/>
</dbReference>
<feature type="domain" description="Metalloprotease TldD/E C-terminal" evidence="4">
    <location>
        <begin position="233"/>
        <end position="449"/>
    </location>
</feature>
<organism evidence="6 7">
    <name type="scientific">Sandaracinobacter neustonicus</name>
    <dbReference type="NCBI Taxonomy" id="1715348"/>
    <lineage>
        <taxon>Bacteria</taxon>
        <taxon>Pseudomonadati</taxon>
        <taxon>Pseudomonadota</taxon>
        <taxon>Alphaproteobacteria</taxon>
        <taxon>Sphingomonadales</taxon>
        <taxon>Sphingosinicellaceae</taxon>
        <taxon>Sandaracinobacter</taxon>
    </lineage>
</organism>
<accession>A0A501XF06</accession>
<dbReference type="InterPro" id="IPR002510">
    <property type="entry name" value="Metalloprtase-TldD/E_N"/>
</dbReference>
<dbReference type="RefSeq" id="WP_140929235.1">
    <property type="nucleotide sequence ID" value="NZ_VFSU01000032.1"/>
</dbReference>
<reference evidence="6 7" key="1">
    <citation type="submission" date="2019-06" db="EMBL/GenBank/DDBJ databases">
        <authorList>
            <person name="Lee I."/>
            <person name="Jang G.I."/>
            <person name="Hwang C.Y."/>
        </authorList>
    </citation>
    <scope>NUCLEOTIDE SEQUENCE [LARGE SCALE GENOMIC DNA]</scope>
    <source>
        <strain evidence="6 7">PAMC 28131</strain>
    </source>
</reference>
<dbReference type="Pfam" id="PF01523">
    <property type="entry name" value="PmbA_TldD_1st"/>
    <property type="match status" value="1"/>
</dbReference>
<dbReference type="InterPro" id="IPR035068">
    <property type="entry name" value="TldD/PmbA_N"/>
</dbReference>
<dbReference type="Pfam" id="PF19290">
    <property type="entry name" value="PmbA_TldD_2nd"/>
    <property type="match status" value="1"/>
</dbReference>
<dbReference type="InterPro" id="IPR036059">
    <property type="entry name" value="TldD/PmbA_sf"/>
</dbReference>
<name>A0A501XF06_9SPHN</name>
<dbReference type="InterPro" id="IPR045569">
    <property type="entry name" value="Metalloprtase-TldD/E_C"/>
</dbReference>